<evidence type="ECO:0000313" key="1">
    <source>
        <dbReference type="EMBL" id="KAF2830147.1"/>
    </source>
</evidence>
<protein>
    <submittedName>
        <fullName evidence="1">Uncharacterized protein</fullName>
    </submittedName>
</protein>
<dbReference type="EMBL" id="MU006220">
    <property type="protein sequence ID" value="KAF2830147.1"/>
    <property type="molecule type" value="Genomic_DNA"/>
</dbReference>
<organism evidence="1 2">
    <name type="scientific">Ophiobolus disseminans</name>
    <dbReference type="NCBI Taxonomy" id="1469910"/>
    <lineage>
        <taxon>Eukaryota</taxon>
        <taxon>Fungi</taxon>
        <taxon>Dikarya</taxon>
        <taxon>Ascomycota</taxon>
        <taxon>Pezizomycotina</taxon>
        <taxon>Dothideomycetes</taxon>
        <taxon>Pleosporomycetidae</taxon>
        <taxon>Pleosporales</taxon>
        <taxon>Pleosporineae</taxon>
        <taxon>Phaeosphaeriaceae</taxon>
        <taxon>Ophiobolus</taxon>
    </lineage>
</organism>
<sequence length="224" mass="25933">MPYNLNELKNGETTRYGLLPQQYVPGPEGLELWQQRQTGLLKPFHNEVALPSTFAYMQHRERPFYLDVFHLSTPWKKEDDPDKNRDQIERIEMENGLAYESADRILIPDGSGGYGVYSTAEQRIGQDGVDRLHIVPPRWDEVTRGEAGTEKWSYIATLSAEQYLYPRPSEGDDFNTDAISYEDVLKNQISQQPDLAQSYLPNADRVILDYYSMNPENTRWPTRP</sequence>
<name>A0A6A7ABU9_9PLEO</name>
<gene>
    <name evidence="1" type="ORF">CC86DRAFT_403462</name>
</gene>
<evidence type="ECO:0000313" key="2">
    <source>
        <dbReference type="Proteomes" id="UP000799424"/>
    </source>
</evidence>
<dbReference type="Proteomes" id="UP000799424">
    <property type="component" value="Unassembled WGS sequence"/>
</dbReference>
<reference evidence="1" key="1">
    <citation type="journal article" date="2020" name="Stud. Mycol.">
        <title>101 Dothideomycetes genomes: a test case for predicting lifestyles and emergence of pathogens.</title>
        <authorList>
            <person name="Haridas S."/>
            <person name="Albert R."/>
            <person name="Binder M."/>
            <person name="Bloem J."/>
            <person name="Labutti K."/>
            <person name="Salamov A."/>
            <person name="Andreopoulos B."/>
            <person name="Baker S."/>
            <person name="Barry K."/>
            <person name="Bills G."/>
            <person name="Bluhm B."/>
            <person name="Cannon C."/>
            <person name="Castanera R."/>
            <person name="Culley D."/>
            <person name="Daum C."/>
            <person name="Ezra D."/>
            <person name="Gonzalez J."/>
            <person name="Henrissat B."/>
            <person name="Kuo A."/>
            <person name="Liang C."/>
            <person name="Lipzen A."/>
            <person name="Lutzoni F."/>
            <person name="Magnuson J."/>
            <person name="Mondo S."/>
            <person name="Nolan M."/>
            <person name="Ohm R."/>
            <person name="Pangilinan J."/>
            <person name="Park H.-J."/>
            <person name="Ramirez L."/>
            <person name="Alfaro M."/>
            <person name="Sun H."/>
            <person name="Tritt A."/>
            <person name="Yoshinaga Y."/>
            <person name="Zwiers L.-H."/>
            <person name="Turgeon B."/>
            <person name="Goodwin S."/>
            <person name="Spatafora J."/>
            <person name="Crous P."/>
            <person name="Grigoriev I."/>
        </authorList>
    </citation>
    <scope>NUCLEOTIDE SEQUENCE</scope>
    <source>
        <strain evidence="1">CBS 113818</strain>
    </source>
</reference>
<keyword evidence="2" id="KW-1185">Reference proteome</keyword>
<dbReference type="AlphaFoldDB" id="A0A6A7ABU9"/>
<accession>A0A6A7ABU9</accession>
<proteinExistence type="predicted"/>